<evidence type="ECO:0000313" key="2">
    <source>
        <dbReference type="Proteomes" id="UP000275846"/>
    </source>
</evidence>
<name>A0A183SI38_SCHSO</name>
<dbReference type="OrthoDB" id="10668507at2759"/>
<organism evidence="3">
    <name type="scientific">Schistocephalus solidus</name>
    <name type="common">Tapeworm</name>
    <dbReference type="NCBI Taxonomy" id="70667"/>
    <lineage>
        <taxon>Eukaryota</taxon>
        <taxon>Metazoa</taxon>
        <taxon>Spiralia</taxon>
        <taxon>Lophotrochozoa</taxon>
        <taxon>Platyhelminthes</taxon>
        <taxon>Cestoda</taxon>
        <taxon>Eucestoda</taxon>
        <taxon>Diphyllobothriidea</taxon>
        <taxon>Diphyllobothriidae</taxon>
        <taxon>Schistocephalus</taxon>
    </lineage>
</organism>
<protein>
    <submittedName>
        <fullName evidence="3">TetR family transcriptional regulator</fullName>
    </submittedName>
</protein>
<keyword evidence="2" id="KW-1185">Reference proteome</keyword>
<sequence length="198" mass="21830">MQKLIVHSAPLPEKLTRAKNFARWDARCKHYLQGLDARAHSGAILALLDDEVYDLALSADISVATARSDVLDGLREILGSSEHSWVLQADFHRRYQQPGTFPTLDAKALSTRVLEQLVTGVHDPQIRKILLQDRPRTLEKSLALAREEEVLQAACEQLSQSLFGVTAVQLHSSSDASTQSLRQSVSLAALRLLAGLES</sequence>
<dbReference type="AlphaFoldDB" id="A0A183SI38"/>
<reference evidence="1 2" key="2">
    <citation type="submission" date="2018-11" db="EMBL/GenBank/DDBJ databases">
        <authorList>
            <consortium name="Pathogen Informatics"/>
        </authorList>
    </citation>
    <scope>NUCLEOTIDE SEQUENCE [LARGE SCALE GENOMIC DNA]</scope>
    <source>
        <strain evidence="1 2">NST_G2</strain>
    </source>
</reference>
<reference evidence="3" key="1">
    <citation type="submission" date="2016-06" db="UniProtKB">
        <authorList>
            <consortium name="WormBaseParasite"/>
        </authorList>
    </citation>
    <scope>IDENTIFICATION</scope>
</reference>
<dbReference type="WBParaSite" id="SSLN_0000401201-mRNA-1">
    <property type="protein sequence ID" value="SSLN_0000401201-mRNA-1"/>
    <property type="gene ID" value="SSLN_0000401201"/>
</dbReference>
<gene>
    <name evidence="1" type="ORF">SSLN_LOCUS3886</name>
</gene>
<evidence type="ECO:0000313" key="3">
    <source>
        <dbReference type="WBParaSite" id="SSLN_0000401201-mRNA-1"/>
    </source>
</evidence>
<dbReference type="EMBL" id="UYSU01032679">
    <property type="protein sequence ID" value="VDL90271.1"/>
    <property type="molecule type" value="Genomic_DNA"/>
</dbReference>
<evidence type="ECO:0000313" key="1">
    <source>
        <dbReference type="EMBL" id="VDL90271.1"/>
    </source>
</evidence>
<proteinExistence type="predicted"/>
<dbReference type="Proteomes" id="UP000275846">
    <property type="component" value="Unassembled WGS sequence"/>
</dbReference>
<accession>A0A183SI38</accession>